<dbReference type="RefSeq" id="WP_316025839.1">
    <property type="nucleotide sequence ID" value="NZ_JAWDIO010000002.1"/>
</dbReference>
<evidence type="ECO:0000313" key="4">
    <source>
        <dbReference type="EMBL" id="MDU0354224.1"/>
    </source>
</evidence>
<dbReference type="PANTHER" id="PTHR14289:SF16">
    <property type="entry name" value="POLYMERASE DELTA-INTERACTING PROTEIN 2"/>
    <property type="match status" value="1"/>
</dbReference>
<dbReference type="Gene3D" id="2.60.40.1470">
    <property type="entry name" value="ApaG domain"/>
    <property type="match status" value="1"/>
</dbReference>
<proteinExistence type="inferred from homology"/>
<dbReference type="EMBL" id="JAWDIO010000002">
    <property type="protein sequence ID" value="MDU0354224.1"/>
    <property type="molecule type" value="Genomic_DNA"/>
</dbReference>
<dbReference type="PANTHER" id="PTHR14289">
    <property type="entry name" value="F-BOX ONLY PROTEIN 3"/>
    <property type="match status" value="1"/>
</dbReference>
<dbReference type="SUPFAM" id="SSF110069">
    <property type="entry name" value="ApaG-like"/>
    <property type="match status" value="1"/>
</dbReference>
<dbReference type="InterPro" id="IPR036767">
    <property type="entry name" value="ApaG_sf"/>
</dbReference>
<sequence>MQVSSQINVSVQTQYLSEHASEENQFPFAYKITITNTGEQMVQLINRYWLITDGNGKKTEVHGAGVVGKQPYIKQGKSFVYTSGAVLETPIGTMQGYYEMQNEKGDWFQAPIEVFSLSVPNILN</sequence>
<keyword evidence="5" id="KW-1185">Reference proteome</keyword>
<dbReference type="NCBIfam" id="NF003967">
    <property type="entry name" value="PRK05461.1"/>
    <property type="match status" value="1"/>
</dbReference>
<dbReference type="PROSITE" id="PS51087">
    <property type="entry name" value="APAG"/>
    <property type="match status" value="1"/>
</dbReference>
<protein>
    <recommendedName>
        <fullName evidence="1 2">Protein ApaG</fullName>
    </recommendedName>
</protein>
<dbReference type="InterPro" id="IPR023065">
    <property type="entry name" value="Uncharacterised_ApaG"/>
</dbReference>
<evidence type="ECO:0000313" key="5">
    <source>
        <dbReference type="Proteomes" id="UP001247805"/>
    </source>
</evidence>
<dbReference type="Pfam" id="PF04379">
    <property type="entry name" value="DUF525"/>
    <property type="match status" value="1"/>
</dbReference>
<comment type="caution">
    <text evidence="4">The sequence shown here is derived from an EMBL/GenBank/DDBJ whole genome shotgun (WGS) entry which is preliminary data.</text>
</comment>
<evidence type="ECO:0000256" key="2">
    <source>
        <dbReference type="HAMAP-Rule" id="MF_00791"/>
    </source>
</evidence>
<reference evidence="4 5" key="1">
    <citation type="submission" date="2023-10" db="EMBL/GenBank/DDBJ databases">
        <title>Glaciecola aquimarina strain GGW-M5 nov., isolated from a coastal seawater.</title>
        <authorList>
            <person name="Bayburt H."/>
            <person name="Kim J.M."/>
            <person name="Choi B.J."/>
            <person name="Jeon C.O."/>
        </authorList>
    </citation>
    <scope>NUCLEOTIDE SEQUENCE [LARGE SCALE GENOMIC DNA]</scope>
    <source>
        <strain evidence="4 5">KCTC 32108</strain>
    </source>
</reference>
<accession>A0ABU3SW21</accession>
<evidence type="ECO:0000259" key="3">
    <source>
        <dbReference type="PROSITE" id="PS51087"/>
    </source>
</evidence>
<dbReference type="Proteomes" id="UP001247805">
    <property type="component" value="Unassembled WGS sequence"/>
</dbReference>
<gene>
    <name evidence="2 4" type="primary">apaG</name>
    <name evidence="4" type="ORF">RS130_10020</name>
</gene>
<dbReference type="HAMAP" id="MF_00791">
    <property type="entry name" value="ApaG"/>
    <property type="match status" value="1"/>
</dbReference>
<feature type="domain" description="ApaG" evidence="3">
    <location>
        <begin position="1"/>
        <end position="124"/>
    </location>
</feature>
<evidence type="ECO:0000256" key="1">
    <source>
        <dbReference type="ARBA" id="ARBA00017693"/>
    </source>
</evidence>
<name>A0ABU3SW21_9ALTE</name>
<organism evidence="4 5">
    <name type="scientific">Paraglaciecola aquimarina</name>
    <dbReference type="NCBI Taxonomy" id="1235557"/>
    <lineage>
        <taxon>Bacteria</taxon>
        <taxon>Pseudomonadati</taxon>
        <taxon>Pseudomonadota</taxon>
        <taxon>Gammaproteobacteria</taxon>
        <taxon>Alteromonadales</taxon>
        <taxon>Alteromonadaceae</taxon>
        <taxon>Paraglaciecola</taxon>
    </lineage>
</organism>
<dbReference type="InterPro" id="IPR007474">
    <property type="entry name" value="ApaG_domain"/>
</dbReference>